<evidence type="ECO:0000256" key="3">
    <source>
        <dbReference type="ARBA" id="ARBA00022694"/>
    </source>
</evidence>
<evidence type="ECO:0000256" key="4">
    <source>
        <dbReference type="ARBA" id="ARBA00022786"/>
    </source>
</evidence>
<dbReference type="AlphaFoldDB" id="A0A8C5PQH2"/>
<dbReference type="GO" id="GO:0032447">
    <property type="term" value="P:protein urmylation"/>
    <property type="evidence" value="ECO:0007669"/>
    <property type="project" value="UniProtKB-UniRule"/>
</dbReference>
<dbReference type="GO" id="GO:0005829">
    <property type="term" value="C:cytosol"/>
    <property type="evidence" value="ECO:0007669"/>
    <property type="project" value="UniProtKB-UniRule"/>
</dbReference>
<dbReference type="OrthoDB" id="10248987at2759"/>
<evidence type="ECO:0000256" key="5">
    <source>
        <dbReference type="HAMAP-Rule" id="MF_03048"/>
    </source>
</evidence>
<evidence type="ECO:0000256" key="6">
    <source>
        <dbReference type="RuleBase" id="RU361182"/>
    </source>
</evidence>
<organism evidence="7 8">
    <name type="scientific">Leptobrachium leishanense</name>
    <name type="common">Leishan spiny toad</name>
    <dbReference type="NCBI Taxonomy" id="445787"/>
    <lineage>
        <taxon>Eukaryota</taxon>
        <taxon>Metazoa</taxon>
        <taxon>Chordata</taxon>
        <taxon>Craniata</taxon>
        <taxon>Vertebrata</taxon>
        <taxon>Euteleostomi</taxon>
        <taxon>Amphibia</taxon>
        <taxon>Batrachia</taxon>
        <taxon>Anura</taxon>
        <taxon>Pelobatoidea</taxon>
        <taxon>Megophryidae</taxon>
        <taxon>Leptobrachium</taxon>
    </lineage>
</organism>
<accession>A0A8C5PQH2</accession>
<dbReference type="HAMAP" id="MF_03048">
    <property type="entry name" value="Urm1"/>
    <property type="match status" value="1"/>
</dbReference>
<evidence type="ECO:0000313" key="8">
    <source>
        <dbReference type="Proteomes" id="UP000694569"/>
    </source>
</evidence>
<gene>
    <name evidence="5 7" type="primary">URM1</name>
</gene>
<name>A0A8C5PQH2_9ANUR</name>
<feature type="modified residue" description="1-thioglycine" evidence="5">
    <location>
        <position position="163"/>
    </location>
</feature>
<dbReference type="Ensembl" id="ENSLLET00000027085.1">
    <property type="protein sequence ID" value="ENSLLEP00000026086.1"/>
    <property type="gene ID" value="ENSLLEG00000016442.1"/>
</dbReference>
<protein>
    <recommendedName>
        <fullName evidence="5 6">Ubiquitin-related modifier 1</fullName>
    </recommendedName>
</protein>
<dbReference type="SUPFAM" id="SSF54285">
    <property type="entry name" value="MoaD/ThiS"/>
    <property type="match status" value="1"/>
</dbReference>
<dbReference type="GO" id="GO:0003676">
    <property type="term" value="F:nucleic acid binding"/>
    <property type="evidence" value="ECO:0007669"/>
    <property type="project" value="InterPro"/>
</dbReference>
<keyword evidence="8" id="KW-1185">Reference proteome</keyword>
<dbReference type="GeneTree" id="ENSGT00390000005101"/>
<dbReference type="UniPathway" id="UPA00988"/>
<keyword evidence="1 5" id="KW-0963">Cytoplasm</keyword>
<reference evidence="7" key="1">
    <citation type="submission" date="2025-08" db="UniProtKB">
        <authorList>
            <consortium name="Ensembl"/>
        </authorList>
    </citation>
    <scope>IDENTIFICATION</scope>
</reference>
<evidence type="ECO:0000256" key="2">
    <source>
        <dbReference type="ARBA" id="ARBA00022499"/>
    </source>
</evidence>
<dbReference type="Gene3D" id="3.10.20.30">
    <property type="match status" value="1"/>
</dbReference>
<feature type="cross-link" description="Glycyl lysine isopeptide (Gly-Lys) (interchain with K-? in acceptor proteins)" evidence="5">
    <location>
        <position position="163"/>
    </location>
</feature>
<comment type="pathway">
    <text evidence="5 6">tRNA modification; 5-methoxycarbonylmethyl-2-thiouridine-tRNA biosynthesis.</text>
</comment>
<comment type="subcellular location">
    <subcellularLocation>
        <location evidence="5 6">Cytoplasm</location>
    </subcellularLocation>
</comment>
<dbReference type="PANTHER" id="PTHR14986">
    <property type="entry name" value="RURM1 PROTEIN"/>
    <property type="match status" value="1"/>
</dbReference>
<comment type="similarity">
    <text evidence="5 6">Belongs to the URM1 family.</text>
</comment>
<dbReference type="GO" id="GO:0034227">
    <property type="term" value="P:tRNA thio-modification"/>
    <property type="evidence" value="ECO:0007669"/>
    <property type="project" value="UniProtKB-UniRule"/>
</dbReference>
<comment type="PTM">
    <text evidence="5">C-terminal thiocarboxylation occurs in 2 steps, it is first acyl-adenylated (-COAMP) via the hesA/moeB/thiF part of MOCS3, then thiocarboxylated (-COSH) via the rhodanese domain of MOCS3.</text>
</comment>
<dbReference type="Proteomes" id="UP000694569">
    <property type="component" value="Unplaced"/>
</dbReference>
<evidence type="ECO:0000256" key="1">
    <source>
        <dbReference type="ARBA" id="ARBA00022490"/>
    </source>
</evidence>
<dbReference type="Gene3D" id="3.30.420.10">
    <property type="entry name" value="Ribonuclease H-like superfamily/Ribonuclease H"/>
    <property type="match status" value="1"/>
</dbReference>
<dbReference type="InterPro" id="IPR016155">
    <property type="entry name" value="Mopterin_synth/thiamin_S_b"/>
</dbReference>
<comment type="function">
    <text evidence="5">Acts as a sulfur carrier required for 2-thiolation of mcm(5)S(2)U at tRNA wobble positions of cytosolic tRNA(Lys), tRNA(Glu) and tRNA(Gln). Serves as sulfur donor in tRNA 2-thiolation reaction by being thiocarboxylated (-COSH) at its C-terminus by MOCS3. The sulfur is then transferred to tRNA to form 2-thiolation of mcm(5)S(2)U. Also acts as a ubiquitin-like protein (UBL) that is covalently conjugated via an isopeptide bond to lysine residues of target proteins. The thiocarboxylated form serves as substrate for conjugation and oxidative stress specifically induces the formation of UBL-protein conjugates.</text>
</comment>
<keyword evidence="3 5" id="KW-0819">tRNA processing</keyword>
<dbReference type="InterPro" id="IPR036397">
    <property type="entry name" value="RNaseH_sf"/>
</dbReference>
<keyword evidence="4 5" id="KW-0833">Ubl conjugation pathway</keyword>
<dbReference type="CDD" id="cd01764">
    <property type="entry name" value="Ubl_Urm1"/>
    <property type="match status" value="1"/>
</dbReference>
<dbReference type="InterPro" id="IPR015221">
    <property type="entry name" value="Urm1"/>
</dbReference>
<dbReference type="GO" id="GO:0002098">
    <property type="term" value="P:tRNA wobble uridine modification"/>
    <property type="evidence" value="ECO:0007669"/>
    <property type="project" value="UniProtKB-UniRule"/>
</dbReference>
<keyword evidence="2 5" id="KW-1017">Isopeptide bond</keyword>
<proteinExistence type="inferred from homology"/>
<reference evidence="7" key="2">
    <citation type="submission" date="2025-09" db="UniProtKB">
        <authorList>
            <consortium name="Ensembl"/>
        </authorList>
    </citation>
    <scope>IDENTIFICATION</scope>
</reference>
<dbReference type="Pfam" id="PF09138">
    <property type="entry name" value="Urm1"/>
    <property type="match status" value="1"/>
</dbReference>
<evidence type="ECO:0000313" key="7">
    <source>
        <dbReference type="Ensembl" id="ENSLLEP00000026086.1"/>
    </source>
</evidence>
<dbReference type="InterPro" id="IPR012675">
    <property type="entry name" value="Beta-grasp_dom_sf"/>
</dbReference>
<sequence>MDWPPHSPDLNPIENLWDNVLEKTLRSAATLPSSTQDLGHKLMSLWTQINAVTSLELIDTMTRRMRDAITAKSDTTEYYSVCVMYSSCLLYRCLFCAGTLRQLLCWIRQNLLKERPELFIQGDTVRPGILVLINDSDWELMGELDYELQDRDNVVFISTLHGG</sequence>